<keyword evidence="3 6" id="KW-0133">Cell shape</keyword>
<keyword evidence="4 6" id="KW-0573">Peptidoglycan synthesis</keyword>
<evidence type="ECO:0000259" key="7">
    <source>
        <dbReference type="PROSITE" id="PS52029"/>
    </source>
</evidence>
<comment type="pathway">
    <text evidence="1 6">Cell wall biogenesis; peptidoglycan biosynthesis.</text>
</comment>
<dbReference type="EMBL" id="PEWA01000034">
    <property type="protein sequence ID" value="PIU73365.1"/>
    <property type="molecule type" value="Genomic_DNA"/>
</dbReference>
<evidence type="ECO:0000313" key="8">
    <source>
        <dbReference type="EMBL" id="PIU73365.1"/>
    </source>
</evidence>
<evidence type="ECO:0000256" key="6">
    <source>
        <dbReference type="PROSITE-ProRule" id="PRU01373"/>
    </source>
</evidence>
<dbReference type="GO" id="GO:0071972">
    <property type="term" value="F:peptidoglycan L,D-transpeptidase activity"/>
    <property type="evidence" value="ECO:0007669"/>
    <property type="project" value="TreeGrafter"/>
</dbReference>
<dbReference type="GO" id="GO:0018104">
    <property type="term" value="P:peptidoglycan-protein cross-linking"/>
    <property type="evidence" value="ECO:0007669"/>
    <property type="project" value="TreeGrafter"/>
</dbReference>
<dbReference type="InterPro" id="IPR050979">
    <property type="entry name" value="LD-transpeptidase"/>
</dbReference>
<comment type="caution">
    <text evidence="8">The sequence shown here is derived from an EMBL/GenBank/DDBJ whole genome shotgun (WGS) entry which is preliminary data.</text>
</comment>
<sequence length="190" mass="21672">MKLKFITLLSISVFLFGCLVSRPLWPLWFSYQDPINVPSVLGDSTITPDNPYPNRRIEVNLTTQQLNVFDNNQPIASYTISSGKWNRTPTGTFTVWAKVRSQKMSGGNKELGTYYYLPNVPYILFFYNDKVAKKQGYSLHGTYWHDNFGSPMSHGCINMKTTDVAEIFSWANIGTQISIYGKYDPKLASR</sequence>
<dbReference type="GO" id="GO:0071555">
    <property type="term" value="P:cell wall organization"/>
    <property type="evidence" value="ECO:0007669"/>
    <property type="project" value="UniProtKB-UniRule"/>
</dbReference>
<feature type="domain" description="L,D-TPase catalytic" evidence="7">
    <location>
        <begin position="55"/>
        <end position="180"/>
    </location>
</feature>
<proteinExistence type="predicted"/>
<evidence type="ECO:0000313" key="9">
    <source>
        <dbReference type="Proteomes" id="UP000231407"/>
    </source>
</evidence>
<dbReference type="SUPFAM" id="SSF141523">
    <property type="entry name" value="L,D-transpeptidase catalytic domain-like"/>
    <property type="match status" value="1"/>
</dbReference>
<keyword evidence="5 6" id="KW-0961">Cell wall biogenesis/degradation</keyword>
<dbReference type="Gene3D" id="2.40.440.10">
    <property type="entry name" value="L,D-transpeptidase catalytic domain-like"/>
    <property type="match status" value="1"/>
</dbReference>
<keyword evidence="2" id="KW-0808">Transferase</keyword>
<accession>A0A2M7ARW5</accession>
<protein>
    <recommendedName>
        <fullName evidence="7">L,D-TPase catalytic domain-containing protein</fullName>
    </recommendedName>
</protein>
<dbReference type="AlphaFoldDB" id="A0A2M7ARW5"/>
<feature type="active site" description="Proton donor/acceptor" evidence="6">
    <location>
        <position position="140"/>
    </location>
</feature>
<evidence type="ECO:0000256" key="2">
    <source>
        <dbReference type="ARBA" id="ARBA00022679"/>
    </source>
</evidence>
<dbReference type="GO" id="GO:0008360">
    <property type="term" value="P:regulation of cell shape"/>
    <property type="evidence" value="ECO:0007669"/>
    <property type="project" value="UniProtKB-UniRule"/>
</dbReference>
<dbReference type="PROSITE" id="PS51257">
    <property type="entry name" value="PROKAR_LIPOPROTEIN"/>
    <property type="match status" value="1"/>
</dbReference>
<dbReference type="InterPro" id="IPR038063">
    <property type="entry name" value="Transpep_catalytic_dom"/>
</dbReference>
<evidence type="ECO:0000256" key="1">
    <source>
        <dbReference type="ARBA" id="ARBA00004752"/>
    </source>
</evidence>
<name>A0A2M7ARW5_9BACT</name>
<dbReference type="Proteomes" id="UP000231407">
    <property type="component" value="Unassembled WGS sequence"/>
</dbReference>
<evidence type="ECO:0000256" key="3">
    <source>
        <dbReference type="ARBA" id="ARBA00022960"/>
    </source>
</evidence>
<evidence type="ECO:0000256" key="4">
    <source>
        <dbReference type="ARBA" id="ARBA00022984"/>
    </source>
</evidence>
<evidence type="ECO:0000256" key="5">
    <source>
        <dbReference type="ARBA" id="ARBA00023316"/>
    </source>
</evidence>
<organism evidence="8 9">
    <name type="scientific">Candidatus Shapirobacteria bacterium CG06_land_8_20_14_3_00_40_12</name>
    <dbReference type="NCBI Taxonomy" id="1974881"/>
    <lineage>
        <taxon>Bacteria</taxon>
        <taxon>Candidatus Shapironibacteriota</taxon>
    </lineage>
</organism>
<dbReference type="GO" id="GO:0016740">
    <property type="term" value="F:transferase activity"/>
    <property type="evidence" value="ECO:0007669"/>
    <property type="project" value="UniProtKB-KW"/>
</dbReference>
<dbReference type="InterPro" id="IPR005490">
    <property type="entry name" value="LD_TPept_cat_dom"/>
</dbReference>
<reference evidence="9" key="1">
    <citation type="submission" date="2017-09" db="EMBL/GenBank/DDBJ databases">
        <title>Depth-based differentiation of microbial function through sediment-hosted aquifers and enrichment of novel symbionts in the deep terrestrial subsurface.</title>
        <authorList>
            <person name="Probst A.J."/>
            <person name="Ladd B."/>
            <person name="Jarett J.K."/>
            <person name="Geller-Mcgrath D.E."/>
            <person name="Sieber C.M.K."/>
            <person name="Emerson J.B."/>
            <person name="Anantharaman K."/>
            <person name="Thomas B.C."/>
            <person name="Malmstrom R."/>
            <person name="Stieglmeier M."/>
            <person name="Klingl A."/>
            <person name="Woyke T."/>
            <person name="Ryan C.M."/>
            <person name="Banfield J.F."/>
        </authorList>
    </citation>
    <scope>NUCLEOTIDE SEQUENCE [LARGE SCALE GENOMIC DNA]</scope>
</reference>
<dbReference type="Pfam" id="PF03734">
    <property type="entry name" value="YkuD"/>
    <property type="match status" value="1"/>
</dbReference>
<dbReference type="PANTHER" id="PTHR30582">
    <property type="entry name" value="L,D-TRANSPEPTIDASE"/>
    <property type="match status" value="1"/>
</dbReference>
<dbReference type="CDD" id="cd16913">
    <property type="entry name" value="YkuD_like"/>
    <property type="match status" value="1"/>
</dbReference>
<gene>
    <name evidence="8" type="ORF">COS78_02730</name>
</gene>
<feature type="active site" description="Nucleophile" evidence="6">
    <location>
        <position position="156"/>
    </location>
</feature>
<dbReference type="PROSITE" id="PS52029">
    <property type="entry name" value="LD_TPASE"/>
    <property type="match status" value="1"/>
</dbReference>
<dbReference type="UniPathway" id="UPA00219"/>
<dbReference type="GO" id="GO:0005576">
    <property type="term" value="C:extracellular region"/>
    <property type="evidence" value="ECO:0007669"/>
    <property type="project" value="TreeGrafter"/>
</dbReference>
<dbReference type="PANTHER" id="PTHR30582:SF2">
    <property type="entry name" value="L,D-TRANSPEPTIDASE YCIB-RELATED"/>
    <property type="match status" value="1"/>
</dbReference>